<dbReference type="RefSeq" id="XP_007685605.1">
    <property type="nucleotide sequence ID" value="XM_007687415.1"/>
</dbReference>
<dbReference type="AlphaFoldDB" id="W6Z814"/>
<name>W6Z814_COCMI</name>
<protein>
    <submittedName>
        <fullName evidence="1">Uncharacterized protein</fullName>
    </submittedName>
</protein>
<keyword evidence="2" id="KW-1185">Reference proteome</keyword>
<sequence>MHVRSSQSTALGRLCNTQQLVTTLTLKQANATTSCRQFRNPAFTIQYGHELLSHTLGLSPANFTLHFFHCCVHISGARLL</sequence>
<evidence type="ECO:0000313" key="1">
    <source>
        <dbReference type="EMBL" id="EUC47862.1"/>
    </source>
</evidence>
<gene>
    <name evidence="1" type="ORF">COCMIDRAFT_88877</name>
</gene>
<dbReference type="Proteomes" id="UP000054032">
    <property type="component" value="Unassembled WGS sequence"/>
</dbReference>
<evidence type="ECO:0000313" key="2">
    <source>
        <dbReference type="Proteomes" id="UP000054032"/>
    </source>
</evidence>
<proteinExistence type="predicted"/>
<dbReference type="HOGENOM" id="CLU_2589391_0_0_1"/>
<dbReference type="KEGG" id="bor:COCMIDRAFT_88877"/>
<reference evidence="1 2" key="1">
    <citation type="journal article" date="2013" name="PLoS Genet.">
        <title>Comparative genome structure, secondary metabolite, and effector coding capacity across Cochliobolus pathogens.</title>
        <authorList>
            <person name="Condon B.J."/>
            <person name="Leng Y."/>
            <person name="Wu D."/>
            <person name="Bushley K.E."/>
            <person name="Ohm R.A."/>
            <person name="Otillar R."/>
            <person name="Martin J."/>
            <person name="Schackwitz W."/>
            <person name="Grimwood J."/>
            <person name="MohdZainudin N."/>
            <person name="Xue C."/>
            <person name="Wang R."/>
            <person name="Manning V.A."/>
            <person name="Dhillon B."/>
            <person name="Tu Z.J."/>
            <person name="Steffenson B.J."/>
            <person name="Salamov A."/>
            <person name="Sun H."/>
            <person name="Lowry S."/>
            <person name="LaButti K."/>
            <person name="Han J."/>
            <person name="Copeland A."/>
            <person name="Lindquist E."/>
            <person name="Barry K."/>
            <person name="Schmutz J."/>
            <person name="Baker S.E."/>
            <person name="Ciuffetti L.M."/>
            <person name="Grigoriev I.V."/>
            <person name="Zhong S."/>
            <person name="Turgeon B.G."/>
        </authorList>
    </citation>
    <scope>NUCLEOTIDE SEQUENCE [LARGE SCALE GENOMIC DNA]</scope>
    <source>
        <strain evidence="1 2">ATCC 44560</strain>
    </source>
</reference>
<dbReference type="GeneID" id="19127367"/>
<accession>W6Z814</accession>
<dbReference type="EMBL" id="KI963947">
    <property type="protein sequence ID" value="EUC47862.1"/>
    <property type="molecule type" value="Genomic_DNA"/>
</dbReference>
<organism evidence="1 2">
    <name type="scientific">Bipolaris oryzae ATCC 44560</name>
    <dbReference type="NCBI Taxonomy" id="930090"/>
    <lineage>
        <taxon>Eukaryota</taxon>
        <taxon>Fungi</taxon>
        <taxon>Dikarya</taxon>
        <taxon>Ascomycota</taxon>
        <taxon>Pezizomycotina</taxon>
        <taxon>Dothideomycetes</taxon>
        <taxon>Pleosporomycetidae</taxon>
        <taxon>Pleosporales</taxon>
        <taxon>Pleosporineae</taxon>
        <taxon>Pleosporaceae</taxon>
        <taxon>Bipolaris</taxon>
    </lineage>
</organism>
<dbReference type="OrthoDB" id="3678531at2759"/>